<feature type="binding site" evidence="10">
    <location>
        <position position="97"/>
    </location>
    <ligand>
        <name>Mg(2+)</name>
        <dbReference type="ChEBI" id="CHEBI:18420"/>
        <label>1</label>
    </ligand>
</feature>
<feature type="site" description="Interaction with DNA substrate" evidence="11">
    <location>
        <position position="185"/>
    </location>
</feature>
<name>H3A3P5_LATCH</name>
<evidence type="ECO:0000256" key="7">
    <source>
        <dbReference type="ARBA" id="ARBA00022842"/>
    </source>
</evidence>
<dbReference type="GO" id="GO:0005634">
    <property type="term" value="C:nucleus"/>
    <property type="evidence" value="ECO:0007669"/>
    <property type="project" value="TreeGrafter"/>
</dbReference>
<feature type="binding site" evidence="10">
    <location>
        <position position="185"/>
    </location>
    <ligand>
        <name>Mg(2+)</name>
        <dbReference type="ChEBI" id="CHEBI:18420"/>
        <label>1</label>
    </ligand>
</feature>
<dbReference type="GO" id="GO:0003906">
    <property type="term" value="F:DNA-(apurinic or apyrimidinic site) endonuclease activity"/>
    <property type="evidence" value="ECO:0007669"/>
    <property type="project" value="TreeGrafter"/>
</dbReference>
<feature type="binding site" evidence="10">
    <location>
        <position position="184"/>
    </location>
    <ligand>
        <name>Mg(2+)</name>
        <dbReference type="ChEBI" id="CHEBI:18420"/>
        <label>1</label>
    </ligand>
</feature>
<reference evidence="13" key="3">
    <citation type="submission" date="2025-09" db="UniProtKB">
        <authorList>
            <consortium name="Ensembl"/>
        </authorList>
    </citation>
    <scope>IDENTIFICATION</scope>
</reference>
<organism evidence="13 14">
    <name type="scientific">Latimeria chalumnae</name>
    <name type="common">Coelacanth</name>
    <dbReference type="NCBI Taxonomy" id="7897"/>
    <lineage>
        <taxon>Eukaryota</taxon>
        <taxon>Metazoa</taxon>
        <taxon>Chordata</taxon>
        <taxon>Craniata</taxon>
        <taxon>Vertebrata</taxon>
        <taxon>Euteleostomi</taxon>
        <taxon>Coelacanthiformes</taxon>
        <taxon>Coelacanthidae</taxon>
        <taxon>Latimeria</taxon>
    </lineage>
</organism>
<comment type="catalytic activity">
    <reaction evidence="1">
        <text>Exonucleolytic cleavage in the 3'- to 5'-direction to yield nucleoside 5'-phosphates.</text>
        <dbReference type="EC" id="3.1.11.2"/>
    </reaction>
</comment>
<dbReference type="AlphaFoldDB" id="H3A3P5"/>
<reference evidence="14" key="1">
    <citation type="submission" date="2011-08" db="EMBL/GenBank/DDBJ databases">
        <title>The draft genome of Latimeria chalumnae.</title>
        <authorList>
            <person name="Di Palma F."/>
            <person name="Alfoldi J."/>
            <person name="Johnson J."/>
            <person name="Berlin A."/>
            <person name="Gnerre S."/>
            <person name="Jaffe D."/>
            <person name="MacCallum I."/>
            <person name="Young S."/>
            <person name="Walker B.J."/>
            <person name="Lander E."/>
            <person name="Lindblad-Toh K."/>
        </authorList>
    </citation>
    <scope>NUCLEOTIDE SEQUENCE [LARGE SCALE GENOMIC DNA]</scope>
    <source>
        <strain evidence="14">Wild caught</strain>
    </source>
</reference>
<feature type="active site" evidence="9">
    <location>
        <position position="67"/>
    </location>
</feature>
<dbReference type="EMBL" id="AFYH01238148">
    <property type="status" value="NOT_ANNOTATED_CDS"/>
    <property type="molecule type" value="Genomic_DNA"/>
</dbReference>
<accession>H3A3P5</accession>
<dbReference type="InterPro" id="IPR005135">
    <property type="entry name" value="Endo/exonuclease/phosphatase"/>
</dbReference>
<feature type="site" description="Important for catalytic activity" evidence="11">
    <location>
        <position position="160"/>
    </location>
</feature>
<proteinExistence type="inferred from homology"/>
<evidence type="ECO:0000259" key="12">
    <source>
        <dbReference type="Pfam" id="PF03372"/>
    </source>
</evidence>
<feature type="binding site" evidence="10">
    <location>
        <position position="99"/>
    </location>
    <ligand>
        <name>Mg(2+)</name>
        <dbReference type="ChEBI" id="CHEBI:18420"/>
        <label>1</label>
    </ligand>
</feature>
<dbReference type="Gene3D" id="3.60.10.10">
    <property type="entry name" value="Endonuclease/exonuclease/phosphatase"/>
    <property type="match status" value="1"/>
</dbReference>
<evidence type="ECO:0000256" key="10">
    <source>
        <dbReference type="PIRSR" id="PIRSR604808-2"/>
    </source>
</evidence>
<evidence type="ECO:0000313" key="13">
    <source>
        <dbReference type="Ensembl" id="ENSLACP00000004266.1"/>
    </source>
</evidence>
<dbReference type="STRING" id="7897.ENSLACP00000004266"/>
<dbReference type="HOGENOM" id="CLU_000680_2_0_1"/>
<dbReference type="PANTHER" id="PTHR22748">
    <property type="entry name" value="AP ENDONUCLEASE"/>
    <property type="match status" value="1"/>
</dbReference>
<evidence type="ECO:0000256" key="3">
    <source>
        <dbReference type="ARBA" id="ARBA00012115"/>
    </source>
</evidence>
<keyword evidence="14" id="KW-1185">Reference proteome</keyword>
<sequence length="269" mass="31218">PFQWRKSILKMFSITESSFSNKARGVAILIKKNIPFKELKIIRGGEGRLIMILIEIKSKKLLLVNIYAPVEGDPQFFYRLNTKLQQFGNVPIIIGGDFNEVLDLQLDRSMKTQIHPSRTNKAIHTLISEVRLVDIWRLANPTVRDYTFLSKRHKTYSRIDYFLISQSLVGDTLAAVIETQIISDHSPILFTHTGILGLEISRRWKLNVSLCKIWIYEKFNSTEEIEQRLLWDSLKAVLKGRLISYAPKCKKVREKKMLTLEAEIKEKET</sequence>
<dbReference type="CDD" id="cd09076">
    <property type="entry name" value="L1-EN"/>
    <property type="match status" value="1"/>
</dbReference>
<dbReference type="SUPFAM" id="SSF56219">
    <property type="entry name" value="DNase I-like"/>
    <property type="match status" value="1"/>
</dbReference>
<feature type="domain" description="Endonuclease/exonuclease/phosphatase" evidence="12">
    <location>
        <begin position="20"/>
        <end position="185"/>
    </location>
</feature>
<dbReference type="GO" id="GO:0046872">
    <property type="term" value="F:metal ion binding"/>
    <property type="evidence" value="ECO:0007669"/>
    <property type="project" value="UniProtKB-KW"/>
</dbReference>
<keyword evidence="7 10" id="KW-0460">Magnesium</keyword>
<evidence type="ECO:0000256" key="9">
    <source>
        <dbReference type="PIRSR" id="PIRSR604808-1"/>
    </source>
</evidence>
<evidence type="ECO:0000256" key="8">
    <source>
        <dbReference type="ARBA" id="ARBA00023204"/>
    </source>
</evidence>
<feature type="site" description="Transition state stabilizer" evidence="11">
    <location>
        <position position="99"/>
    </location>
</feature>
<feature type="active site" description="Proton donor/acceptor" evidence="9">
    <location>
        <position position="97"/>
    </location>
</feature>
<keyword evidence="8" id="KW-0234">DNA repair</keyword>
<dbReference type="InParanoid" id="H3A3P5"/>
<evidence type="ECO:0000256" key="5">
    <source>
        <dbReference type="ARBA" id="ARBA00022763"/>
    </source>
</evidence>
<dbReference type="EC" id="3.1.11.2" evidence="3"/>
<dbReference type="GO" id="GO:0008081">
    <property type="term" value="F:phosphoric diester hydrolase activity"/>
    <property type="evidence" value="ECO:0007669"/>
    <property type="project" value="TreeGrafter"/>
</dbReference>
<dbReference type="InterPro" id="IPR004808">
    <property type="entry name" value="AP_endonuc_1"/>
</dbReference>
<keyword evidence="4 10" id="KW-0479">Metal-binding</keyword>
<dbReference type="GO" id="GO:0006284">
    <property type="term" value="P:base-excision repair"/>
    <property type="evidence" value="ECO:0007669"/>
    <property type="project" value="TreeGrafter"/>
</dbReference>
<dbReference type="InterPro" id="IPR036691">
    <property type="entry name" value="Endo/exonu/phosph_ase_sf"/>
</dbReference>
<dbReference type="Pfam" id="PF03372">
    <property type="entry name" value="Exo_endo_phos"/>
    <property type="match status" value="1"/>
</dbReference>
<protein>
    <recommendedName>
        <fullName evidence="3">exodeoxyribonuclease III</fullName>
        <ecNumber evidence="3">3.1.11.2</ecNumber>
    </recommendedName>
</protein>
<evidence type="ECO:0000256" key="1">
    <source>
        <dbReference type="ARBA" id="ARBA00000493"/>
    </source>
</evidence>
<comment type="cofactor">
    <cofactor evidence="10">
        <name>Mg(2+)</name>
        <dbReference type="ChEBI" id="CHEBI:18420"/>
    </cofactor>
    <cofactor evidence="10">
        <name>Mn(2+)</name>
        <dbReference type="ChEBI" id="CHEBI:29035"/>
    </cofactor>
    <text evidence="10">Probably binds two magnesium or manganese ions per subunit.</text>
</comment>
<dbReference type="OMA" id="CKIWIYE"/>
<keyword evidence="10" id="KW-0464">Manganese</keyword>
<evidence type="ECO:0000256" key="2">
    <source>
        <dbReference type="ARBA" id="ARBA00007092"/>
    </source>
</evidence>
<dbReference type="eggNOG" id="ENOG502RZEF">
    <property type="taxonomic scope" value="Eukaryota"/>
</dbReference>
<keyword evidence="5" id="KW-0227">DNA damage</keyword>
<reference evidence="13" key="2">
    <citation type="submission" date="2025-08" db="UniProtKB">
        <authorList>
            <consortium name="Ensembl"/>
        </authorList>
    </citation>
    <scope>IDENTIFICATION</scope>
</reference>
<evidence type="ECO:0000313" key="14">
    <source>
        <dbReference type="Proteomes" id="UP000008672"/>
    </source>
</evidence>
<dbReference type="Ensembl" id="ENSLACT00000004304.1">
    <property type="protein sequence ID" value="ENSLACP00000004266.1"/>
    <property type="gene ID" value="ENSLACG00000003798.1"/>
</dbReference>
<dbReference type="GeneTree" id="ENSGT00950000183016"/>
<keyword evidence="6" id="KW-0378">Hydrolase</keyword>
<comment type="similarity">
    <text evidence="2">Belongs to the DNA repair enzymes AP/ExoA family.</text>
</comment>
<evidence type="ECO:0000256" key="11">
    <source>
        <dbReference type="PIRSR" id="PIRSR604808-3"/>
    </source>
</evidence>
<evidence type="ECO:0000256" key="6">
    <source>
        <dbReference type="ARBA" id="ARBA00022801"/>
    </source>
</evidence>
<dbReference type="GO" id="GO:0008311">
    <property type="term" value="F:double-stranded DNA 3'-5' DNA exonuclease activity"/>
    <property type="evidence" value="ECO:0007669"/>
    <property type="project" value="UniProtKB-EC"/>
</dbReference>
<evidence type="ECO:0000256" key="4">
    <source>
        <dbReference type="ARBA" id="ARBA00022723"/>
    </source>
</evidence>
<dbReference type="Proteomes" id="UP000008672">
    <property type="component" value="Unassembled WGS sequence"/>
</dbReference>
<dbReference type="PANTHER" id="PTHR22748:SF26">
    <property type="entry name" value="ENDONUCLEASE_EXONUCLEASE_PHOSPHATASE DOMAIN-CONTAINING PROTEIN"/>
    <property type="match status" value="1"/>
</dbReference>
<feature type="active site" description="Proton acceptor" evidence="9">
    <location>
        <position position="185"/>
    </location>
</feature>